<organism evidence="1 2">
    <name type="scientific">Craurococcus roseus</name>
    <dbReference type="NCBI Taxonomy" id="77585"/>
    <lineage>
        <taxon>Bacteria</taxon>
        <taxon>Pseudomonadati</taxon>
        <taxon>Pseudomonadota</taxon>
        <taxon>Alphaproteobacteria</taxon>
        <taxon>Acetobacterales</taxon>
        <taxon>Acetobacteraceae</taxon>
        <taxon>Craurococcus</taxon>
    </lineage>
</organism>
<comment type="caution">
    <text evidence="1">The sequence shown here is derived from an EMBL/GenBank/DDBJ whole genome shotgun (WGS) entry which is preliminary data.</text>
</comment>
<protein>
    <submittedName>
        <fullName evidence="1">Uncharacterized protein</fullName>
    </submittedName>
</protein>
<accession>A0ABP3QA65</accession>
<keyword evidence="2" id="KW-1185">Reference proteome</keyword>
<evidence type="ECO:0000313" key="2">
    <source>
        <dbReference type="Proteomes" id="UP001501588"/>
    </source>
</evidence>
<gene>
    <name evidence="1" type="ORF">GCM10009416_26550</name>
</gene>
<sequence>MSLQRALVGVVPASLRAVTCDWAETKISIRYIFDGPIRSDDAIDMLAVGEDVVSDFRDTMELDDQIVRVDHPAALAPHFLRAWAYMRKEAPAEGAGPGLAGEG</sequence>
<name>A0ABP3QA65_9PROT</name>
<dbReference type="InterPro" id="IPR058702">
    <property type="entry name" value="MafI2-like"/>
</dbReference>
<evidence type="ECO:0000313" key="1">
    <source>
        <dbReference type="EMBL" id="GAA0586712.1"/>
    </source>
</evidence>
<proteinExistence type="predicted"/>
<dbReference type="EMBL" id="BAAAFZ010000036">
    <property type="protein sequence ID" value="GAA0586712.1"/>
    <property type="molecule type" value="Genomic_DNA"/>
</dbReference>
<dbReference type="Pfam" id="PF26541">
    <property type="entry name" value="MafI2"/>
    <property type="match status" value="1"/>
</dbReference>
<reference evidence="2" key="1">
    <citation type="journal article" date="2019" name="Int. J. Syst. Evol. Microbiol.">
        <title>The Global Catalogue of Microorganisms (GCM) 10K type strain sequencing project: providing services to taxonomists for standard genome sequencing and annotation.</title>
        <authorList>
            <consortium name="The Broad Institute Genomics Platform"/>
            <consortium name="The Broad Institute Genome Sequencing Center for Infectious Disease"/>
            <person name="Wu L."/>
            <person name="Ma J."/>
        </authorList>
    </citation>
    <scope>NUCLEOTIDE SEQUENCE [LARGE SCALE GENOMIC DNA]</scope>
    <source>
        <strain evidence="2">JCM 9933</strain>
    </source>
</reference>
<dbReference type="Proteomes" id="UP001501588">
    <property type="component" value="Unassembled WGS sequence"/>
</dbReference>